<proteinExistence type="inferred from homology"/>
<reference evidence="4" key="2">
    <citation type="submission" date="2008-04" db="EMBL/GenBank/DDBJ databases">
        <title>Draft genome sequence of Providencia stuartii(ATCC 25827).</title>
        <authorList>
            <person name="Sudarsanam P."/>
            <person name="Ley R."/>
            <person name="Guruge J."/>
            <person name="Turnbaugh P.J."/>
            <person name="Mahowald M."/>
            <person name="Liep D."/>
            <person name="Gordon J."/>
        </authorList>
    </citation>
    <scope>NUCLEOTIDE SEQUENCE [LARGE SCALE GENOMIC DNA]</scope>
    <source>
        <strain evidence="4">ATCC 25827</strain>
    </source>
</reference>
<dbReference type="GO" id="GO:0006351">
    <property type="term" value="P:DNA-templated transcription"/>
    <property type="evidence" value="ECO:0007669"/>
    <property type="project" value="TreeGrafter"/>
</dbReference>
<dbReference type="Gene3D" id="3.40.190.290">
    <property type="match status" value="1"/>
</dbReference>
<dbReference type="InterPro" id="IPR005119">
    <property type="entry name" value="LysR_subst-bd"/>
</dbReference>
<reference evidence="3 4" key="3">
    <citation type="submission" date="2008-05" db="EMBL/GenBank/DDBJ databases">
        <authorList>
            <person name="Fulton L."/>
            <person name="Clifton S."/>
            <person name="Fulton B."/>
            <person name="Xu J."/>
            <person name="Minx P."/>
            <person name="Pepin K.H."/>
            <person name="Johnson M."/>
            <person name="Thiruvilangam P."/>
            <person name="Bhonagiri V."/>
            <person name="Nash W.E."/>
            <person name="Mardis E.R."/>
            <person name="Wilson R.K."/>
        </authorList>
    </citation>
    <scope>NUCLEOTIDE SEQUENCE [LARGE SCALE GENOMIC DNA]</scope>
    <source>
        <strain evidence="3 4">ATCC 25827</strain>
    </source>
</reference>
<dbReference type="RefSeq" id="WP_004918980.1">
    <property type="nucleotide sequence ID" value="NZ_DS607663.1"/>
</dbReference>
<gene>
    <name evidence="3" type="ORF">PROSTU_02197</name>
</gene>
<dbReference type="InterPro" id="IPR058163">
    <property type="entry name" value="LysR-type_TF_proteobact-type"/>
</dbReference>
<reference evidence="4" key="1">
    <citation type="submission" date="2008-04" db="EMBL/GenBank/DDBJ databases">
        <title>Draft genome sequence of Providencia stuartii (ATCC 25827).</title>
        <authorList>
            <person name="Sudarsanam P."/>
            <person name="Ley R."/>
            <person name="Guruge J."/>
            <person name="Turnbaugh P.J."/>
            <person name="Mahowald M."/>
            <person name="Liep D."/>
            <person name="Gordon J."/>
        </authorList>
    </citation>
    <scope>NUCLEOTIDE SEQUENCE [LARGE SCALE GENOMIC DNA]</scope>
    <source>
        <strain evidence="4">ATCC 25827</strain>
    </source>
</reference>
<organism evidence="3 4">
    <name type="scientific">Providencia stuartii ATCC 25827</name>
    <dbReference type="NCBI Taxonomy" id="471874"/>
    <lineage>
        <taxon>Bacteria</taxon>
        <taxon>Pseudomonadati</taxon>
        <taxon>Pseudomonadota</taxon>
        <taxon>Gammaproteobacteria</taxon>
        <taxon>Enterobacterales</taxon>
        <taxon>Morganellaceae</taxon>
        <taxon>Providencia</taxon>
    </lineage>
</organism>
<protein>
    <recommendedName>
        <fullName evidence="2">LysR substrate-binding domain-containing protein</fullName>
    </recommendedName>
</protein>
<comment type="caution">
    <text evidence="3">The sequence shown here is derived from an EMBL/GenBank/DDBJ whole genome shotgun (WGS) entry which is preliminary data.</text>
</comment>
<comment type="similarity">
    <text evidence="1">Belongs to the LysR transcriptional regulatory family.</text>
</comment>
<evidence type="ECO:0000313" key="3">
    <source>
        <dbReference type="EMBL" id="EDU59013.1"/>
    </source>
</evidence>
<name>A0AA87CTZ4_PROST</name>
<dbReference type="GO" id="GO:0003700">
    <property type="term" value="F:DNA-binding transcription factor activity"/>
    <property type="evidence" value="ECO:0007669"/>
    <property type="project" value="TreeGrafter"/>
</dbReference>
<evidence type="ECO:0000313" key="4">
    <source>
        <dbReference type="Proteomes" id="UP000004506"/>
    </source>
</evidence>
<dbReference type="SUPFAM" id="SSF53850">
    <property type="entry name" value="Periplasmic binding protein-like II"/>
    <property type="match status" value="1"/>
</dbReference>
<dbReference type="PANTHER" id="PTHR30537">
    <property type="entry name" value="HTH-TYPE TRANSCRIPTIONAL REGULATOR"/>
    <property type="match status" value="1"/>
</dbReference>
<dbReference type="EMBL" id="ABJD02000101">
    <property type="protein sequence ID" value="EDU59013.1"/>
    <property type="molecule type" value="Genomic_DNA"/>
</dbReference>
<evidence type="ECO:0000259" key="2">
    <source>
        <dbReference type="Pfam" id="PF03466"/>
    </source>
</evidence>
<evidence type="ECO:0000256" key="1">
    <source>
        <dbReference type="ARBA" id="ARBA00009437"/>
    </source>
</evidence>
<feature type="domain" description="LysR substrate-binding" evidence="2">
    <location>
        <begin position="7"/>
        <end position="70"/>
    </location>
</feature>
<dbReference type="AlphaFoldDB" id="A0AA87CTZ4"/>
<dbReference type="PANTHER" id="PTHR30537:SF5">
    <property type="entry name" value="HTH-TYPE TRANSCRIPTIONAL ACTIVATOR TTDR-RELATED"/>
    <property type="match status" value="1"/>
</dbReference>
<dbReference type="Pfam" id="PF03466">
    <property type="entry name" value="LysR_substrate"/>
    <property type="match status" value="1"/>
</dbReference>
<sequence length="88" mass="10191">MTNNSEATVQGVGISLLPCFIAAPYIEKGMLTPLLTDYSLPEHSIYAVYPNRHYLPHKTRMAIDFLFERLNPKSEYGQRYEINYYASR</sequence>
<accession>A0AA87CTZ4</accession>
<dbReference type="GO" id="GO:0043565">
    <property type="term" value="F:sequence-specific DNA binding"/>
    <property type="evidence" value="ECO:0007669"/>
    <property type="project" value="TreeGrafter"/>
</dbReference>
<dbReference type="Proteomes" id="UP000004506">
    <property type="component" value="Unassembled WGS sequence"/>
</dbReference>